<dbReference type="Gene3D" id="3.40.50.300">
    <property type="entry name" value="P-loop containing nucleotide triphosphate hydrolases"/>
    <property type="match status" value="2"/>
</dbReference>
<feature type="region of interest" description="Disordered" evidence="13">
    <location>
        <begin position="1269"/>
        <end position="1326"/>
    </location>
</feature>
<dbReference type="SUPFAM" id="SSF52540">
    <property type="entry name" value="P-loop containing nucleoside triphosphate hydrolases"/>
    <property type="match status" value="1"/>
</dbReference>
<dbReference type="InterPro" id="IPR027417">
    <property type="entry name" value="P-loop_NTPase"/>
</dbReference>
<dbReference type="OrthoDB" id="5575062at2759"/>
<evidence type="ECO:0000256" key="3">
    <source>
        <dbReference type="ARBA" id="ARBA00018693"/>
    </source>
</evidence>
<dbReference type="InterPro" id="IPR036277">
    <property type="entry name" value="SMC_hinge_sf"/>
</dbReference>
<evidence type="ECO:0000256" key="10">
    <source>
        <dbReference type="ARBA" id="ARBA00023242"/>
    </source>
</evidence>
<name>A0A8S0WCE6_CYCAE</name>
<protein>
    <recommendedName>
        <fullName evidence="3">Structural maintenance of chromosomes protein 4</fullName>
    </recommendedName>
</protein>
<evidence type="ECO:0000256" key="13">
    <source>
        <dbReference type="SAM" id="MobiDB-lite"/>
    </source>
</evidence>
<dbReference type="GO" id="GO:0005524">
    <property type="term" value="F:ATP binding"/>
    <property type="evidence" value="ECO:0007669"/>
    <property type="project" value="UniProtKB-KW"/>
</dbReference>
<feature type="region of interest" description="Disordered" evidence="13">
    <location>
        <begin position="1"/>
        <end position="307"/>
    </location>
</feature>
<keyword evidence="6" id="KW-0498">Mitosis</keyword>
<sequence length="1570" mass="175895">MPPRRSSRAASASLEVPPAEYALTKRKRGQTAEPDTDEKENVAKPLSRTRRSSSVRSSAAPPSKSRKSTRAKTSLPDVPESTTKNNPMHPRRRKQGHPWRRSRRGASVAKSTPGPAKMEVDEEPASKPVRRASSRKATVSSGSRVSVGSAKFGETSGSARTDGQIEEEEEEEDIKPVKGRRGTEKAPSKAIQSDDDDEAMVAPSEEDDYEEDTKPARKGRKPKAPAARKGKPTSKTALKATVVEESDDDLEAPPSAQPRPAAKPVDVPASQAAAPEPEGEEEEEEKSLFDPPPMPAPSSLPQTIPEEPIGPKARLVIHKMALVNFKSYAGRQEIGPFHKSFSSIVGPNGSGKSNTIDALLFVFGYRASKMRQGKISELIHNSANHPDLEECSVEVHFRDIIDLPGPDAFTVAPGSQLIVTRTAYKNNASKYTINGRNSSYSEVQTLLKGRGIDLDHNRFLILQGEVESIAQMKPKAPSEHEDGLLEYLEDIIGTSKYKTPIDDAMVEMERLQEERQIKMNRLRHVEKEKLALEEKKKEAEDFLRLKNEHVRAISRHYQWVIWKALEKETKLEVQIEKTQKDLAEETEKHRTDIEHLEQLRVHYEDREKTYTVLQASAVHVAKELAATERSEIAVQERRKHAATRQKKLKKSIQEDTTARKNALNIIEDSSAKEEEKVLEAIRDSLKDKTQVFNLQIEEKQKELQPWTAQINTKQREIDVASSERDTLAKKAELLKTQCQEAEATLQALQAELQEKVDCQNSLKTEKSQARRDIQAADKRVRDAEGRFQEWRGKASSARQRVDEAKANQSENRSRNNVLESLTRLKDAGNNEGFHGRLGNLGTIPDKYDVAISTAGGGGLNNMVVERVTQAQSCIEYLRRNNVGRASFMVLEKLNPHGMDKIATPENAPRLFDLIKPKHEMYLPAFFKAVGNTLVANDMEQANRIAFGGSKRWRVVTLDGGLIETSGAMSGGGSQPSRGAMSSKFSAASVSPQTLQSYERDSEQAAQQLHQATEELKHAEQELERLKARDPEIDLSYQKLGMDIENVKRRISEADRRVKDLSSQNKPNTGDLARISKLESEIIAAEKGLGKLKERTAKIEQEIKDLEKKILEIGGSKFLSQKSKVEGIRLHIKLTNDEITKAEVAKSKAEKDSVKFETSVNNNTTTLEEVEAELQELEEELANVSAHVTELKEKLETAQAAAENSKEDLENLKAELDQKEESVAEFRSKELKLKQKLGDFEKEYKTNSAAIEQFNEQHDALTLIEIDEDDEGEEDEEEGAQNDESTGGIPAVGENPPEEPTEGEVEVKPEPGSKPQKKPKRERTPSHELHVYSEEELRRFTKDELLADVVFLEERISRAKPDMTVLKEYKQREAEFMNRAKDLENITTERDAQKAQYDGLRKQRLDEFMAGFNLITLKLKEMYQMITLGGNAELELVDSMDPFSEGIIFSVMPPKKSWKNISNLSGGEKTLSSLALVFALHVFKPTPLYFMDEIDAALDFRNVSIVANYIKDRTKNAQFIIISLRNDMFELSHRLIGIYKTSNATRSIAIDNHSLHSSIPVAHVPNTKATA</sequence>
<feature type="compositionally biased region" description="Basic residues" evidence="13">
    <location>
        <begin position="89"/>
        <end position="104"/>
    </location>
</feature>
<dbReference type="GO" id="GO:0051301">
    <property type="term" value="P:cell division"/>
    <property type="evidence" value="ECO:0007669"/>
    <property type="project" value="UniProtKB-KW"/>
</dbReference>
<evidence type="ECO:0000256" key="11">
    <source>
        <dbReference type="ARBA" id="ARBA00023306"/>
    </source>
</evidence>
<dbReference type="InterPro" id="IPR010935">
    <property type="entry name" value="SMC_hinge"/>
</dbReference>
<feature type="domain" description="SMC hinge" evidence="14">
    <location>
        <begin position="831"/>
        <end position="945"/>
    </location>
</feature>
<dbReference type="GO" id="GO:0005634">
    <property type="term" value="C:nucleus"/>
    <property type="evidence" value="ECO:0007669"/>
    <property type="project" value="UniProtKB-SubCell"/>
</dbReference>
<feature type="coiled-coil region" evidence="12">
    <location>
        <begin position="501"/>
        <end position="599"/>
    </location>
</feature>
<dbReference type="SUPFAM" id="SSF57997">
    <property type="entry name" value="Tropomyosin"/>
    <property type="match status" value="1"/>
</dbReference>
<evidence type="ECO:0000256" key="5">
    <source>
        <dbReference type="ARBA" id="ARBA00022741"/>
    </source>
</evidence>
<comment type="caution">
    <text evidence="15">The sequence shown here is derived from an EMBL/GenBank/DDBJ whole genome shotgun (WGS) entry which is preliminary data.</text>
</comment>
<dbReference type="Proteomes" id="UP000467700">
    <property type="component" value="Unassembled WGS sequence"/>
</dbReference>
<dbReference type="InterPro" id="IPR003395">
    <property type="entry name" value="RecF/RecN/SMC_N"/>
</dbReference>
<evidence type="ECO:0000256" key="6">
    <source>
        <dbReference type="ARBA" id="ARBA00022776"/>
    </source>
</evidence>
<dbReference type="Gene3D" id="3.30.70.1620">
    <property type="match status" value="1"/>
</dbReference>
<feature type="region of interest" description="Disordered" evidence="13">
    <location>
        <begin position="964"/>
        <end position="1002"/>
    </location>
</feature>
<dbReference type="Pfam" id="PF02463">
    <property type="entry name" value="SMC_N"/>
    <property type="match status" value="1"/>
</dbReference>
<evidence type="ECO:0000256" key="1">
    <source>
        <dbReference type="ARBA" id="ARBA00004123"/>
    </source>
</evidence>
<feature type="compositionally biased region" description="Low complexity" evidence="13">
    <location>
        <begin position="139"/>
        <end position="149"/>
    </location>
</feature>
<dbReference type="EMBL" id="CACVBS010000046">
    <property type="protein sequence ID" value="CAA7264900.1"/>
    <property type="molecule type" value="Genomic_DNA"/>
</dbReference>
<dbReference type="FunFam" id="3.40.50.300:FF:000481">
    <property type="entry name" value="Structural maintenance of chromosomes 4"/>
    <property type="match status" value="1"/>
</dbReference>
<evidence type="ECO:0000256" key="4">
    <source>
        <dbReference type="ARBA" id="ARBA00022618"/>
    </source>
</evidence>
<keyword evidence="10" id="KW-0539">Nucleus</keyword>
<dbReference type="PANTHER" id="PTHR18937:SF172">
    <property type="entry name" value="STRUCTURAL MAINTENANCE OF CHROMOSOMES PROTEIN"/>
    <property type="match status" value="1"/>
</dbReference>
<evidence type="ECO:0000313" key="15">
    <source>
        <dbReference type="EMBL" id="CAA7264900.1"/>
    </source>
</evidence>
<keyword evidence="16" id="KW-1185">Reference proteome</keyword>
<dbReference type="SUPFAM" id="SSF75553">
    <property type="entry name" value="Smc hinge domain"/>
    <property type="match status" value="1"/>
</dbReference>
<dbReference type="GO" id="GO:0007076">
    <property type="term" value="P:mitotic chromosome condensation"/>
    <property type="evidence" value="ECO:0007669"/>
    <property type="project" value="TreeGrafter"/>
</dbReference>
<dbReference type="Pfam" id="PF06470">
    <property type="entry name" value="SMC_hinge"/>
    <property type="match status" value="1"/>
</dbReference>
<dbReference type="SMART" id="SM00968">
    <property type="entry name" value="SMC_hinge"/>
    <property type="match status" value="1"/>
</dbReference>
<keyword evidence="5" id="KW-0547">Nucleotide-binding</keyword>
<feature type="compositionally biased region" description="Polar residues" evidence="13">
    <location>
        <begin position="806"/>
        <end position="819"/>
    </location>
</feature>
<organism evidence="15 16">
    <name type="scientific">Cyclocybe aegerita</name>
    <name type="common">Black poplar mushroom</name>
    <name type="synonym">Agrocybe aegerita</name>
    <dbReference type="NCBI Taxonomy" id="1973307"/>
    <lineage>
        <taxon>Eukaryota</taxon>
        <taxon>Fungi</taxon>
        <taxon>Dikarya</taxon>
        <taxon>Basidiomycota</taxon>
        <taxon>Agaricomycotina</taxon>
        <taxon>Agaricomycetes</taxon>
        <taxon>Agaricomycetidae</taxon>
        <taxon>Agaricales</taxon>
        <taxon>Agaricineae</taxon>
        <taxon>Bolbitiaceae</taxon>
        <taxon>Cyclocybe</taxon>
    </lineage>
</organism>
<feature type="compositionally biased region" description="Acidic residues" evidence="13">
    <location>
        <begin position="164"/>
        <end position="173"/>
    </location>
</feature>
<evidence type="ECO:0000313" key="16">
    <source>
        <dbReference type="Proteomes" id="UP000467700"/>
    </source>
</evidence>
<keyword evidence="4" id="KW-0132">Cell division</keyword>
<reference evidence="15 16" key="1">
    <citation type="submission" date="2020-01" db="EMBL/GenBank/DDBJ databases">
        <authorList>
            <person name="Gupta K D."/>
        </authorList>
    </citation>
    <scope>NUCLEOTIDE SEQUENCE [LARGE SCALE GENOMIC DNA]</scope>
</reference>
<evidence type="ECO:0000256" key="12">
    <source>
        <dbReference type="SAM" id="Coils"/>
    </source>
</evidence>
<dbReference type="PANTHER" id="PTHR18937">
    <property type="entry name" value="STRUCTURAL MAINTENANCE OF CHROMOSOMES SMC FAMILY MEMBER"/>
    <property type="match status" value="1"/>
</dbReference>
<evidence type="ECO:0000256" key="2">
    <source>
        <dbReference type="ARBA" id="ARBA00006005"/>
    </source>
</evidence>
<keyword evidence="11" id="KW-0131">Cell cycle</keyword>
<keyword evidence="8 12" id="KW-0175">Coiled coil</keyword>
<gene>
    <name evidence="15" type="ORF">AAE3_LOCUS7224</name>
</gene>
<feature type="compositionally biased region" description="Acidic residues" evidence="13">
    <location>
        <begin position="1269"/>
        <end position="1280"/>
    </location>
</feature>
<dbReference type="Gene3D" id="1.20.1060.20">
    <property type="match status" value="1"/>
</dbReference>
<feature type="compositionally biased region" description="Acidic residues" evidence="13">
    <location>
        <begin position="193"/>
        <end position="211"/>
    </location>
</feature>
<evidence type="ECO:0000256" key="8">
    <source>
        <dbReference type="ARBA" id="ARBA00023054"/>
    </source>
</evidence>
<comment type="similarity">
    <text evidence="2">Belongs to the SMC family. SMC4 subfamily.</text>
</comment>
<dbReference type="FunFam" id="3.40.50.300:FF:000585">
    <property type="entry name" value="Structural maintenance of chromosomes 4"/>
    <property type="match status" value="1"/>
</dbReference>
<feature type="compositionally biased region" description="Basic residues" evidence="13">
    <location>
        <begin position="216"/>
        <end position="232"/>
    </location>
</feature>
<feature type="region of interest" description="Disordered" evidence="13">
    <location>
        <begin position="784"/>
        <end position="819"/>
    </location>
</feature>
<feature type="compositionally biased region" description="Low complexity" evidence="13">
    <location>
        <begin position="54"/>
        <end position="63"/>
    </location>
</feature>
<dbReference type="GO" id="GO:0000796">
    <property type="term" value="C:condensin complex"/>
    <property type="evidence" value="ECO:0007669"/>
    <property type="project" value="TreeGrafter"/>
</dbReference>
<evidence type="ECO:0000256" key="7">
    <source>
        <dbReference type="ARBA" id="ARBA00022840"/>
    </source>
</evidence>
<accession>A0A8S0WCE6</accession>
<keyword evidence="7" id="KW-0067">ATP-binding</keyword>
<feature type="compositionally biased region" description="Polar residues" evidence="13">
    <location>
        <begin position="982"/>
        <end position="996"/>
    </location>
</feature>
<proteinExistence type="inferred from homology"/>
<evidence type="ECO:0000259" key="14">
    <source>
        <dbReference type="SMART" id="SM00968"/>
    </source>
</evidence>
<keyword evidence="9" id="KW-0226">DNA condensation</keyword>
<comment type="subcellular location">
    <subcellularLocation>
        <location evidence="1">Nucleus</location>
    </subcellularLocation>
</comment>
<feature type="coiled-coil region" evidence="12">
    <location>
        <begin position="1365"/>
        <end position="1402"/>
    </location>
</feature>
<evidence type="ECO:0000256" key="9">
    <source>
        <dbReference type="ARBA" id="ARBA00023067"/>
    </source>
</evidence>